<dbReference type="AlphaFoldDB" id="A0A9W4MGP5"/>
<gene>
    <name evidence="1" type="ORF">SBRY_60516</name>
</gene>
<dbReference type="SUPFAM" id="SSF69279">
    <property type="entry name" value="Phage tail proteins"/>
    <property type="match status" value="1"/>
</dbReference>
<dbReference type="RefSeq" id="WP_205044798.1">
    <property type="nucleotide sequence ID" value="NZ_CAJVAX010000020.1"/>
</dbReference>
<evidence type="ECO:0000313" key="1">
    <source>
        <dbReference type="EMBL" id="CAG7654562.1"/>
    </source>
</evidence>
<dbReference type="Proteomes" id="UP001153328">
    <property type="component" value="Unassembled WGS sequence"/>
</dbReference>
<evidence type="ECO:0000313" key="2">
    <source>
        <dbReference type="Proteomes" id="UP001153328"/>
    </source>
</evidence>
<sequence length="374" mass="39578">MSTYQLFLNGTAVDAAFYDAVSTLEVEENALLPDALRLVLPVTADKGELTRVAEDRLGPFANVAVVATPDDAPPQCIFDGYVLSHKVQLHAGVTSSSVEIWAQDASVLMRREEHVREWRGMTDGAVAGQVFDTYDFTSAPENTKDDSPAHTEDGHTLMQRGCDLDFLRRLARRSGRWCRVVCGGEPGKYTGYFAVPDLSGDPVATIHLNDPRLAQVAALDFHWDASRPTSVAARQAALADPDPGGVVADTADSGLPLLGPRGLRAFAGRETKVLLTAPGDDAQLPGRARALLREAGWFTGCEGVADMARLKWVLRVGQVVGVAGVGSLLSGRYLVTGVRHAISAQNHTMAFTLAGNAIGAPAPSGGGLLAAVAL</sequence>
<reference evidence="1" key="1">
    <citation type="submission" date="2021-06" db="EMBL/GenBank/DDBJ databases">
        <authorList>
            <person name="Arsene-Ploetze F."/>
        </authorList>
    </citation>
    <scope>NUCLEOTIDE SEQUENCE</scope>
    <source>
        <strain evidence="1">SBRY1</strain>
    </source>
</reference>
<proteinExistence type="predicted"/>
<comment type="caution">
    <text evidence="1">The sequence shown here is derived from an EMBL/GenBank/DDBJ whole genome shotgun (WGS) entry which is preliminary data.</text>
</comment>
<accession>A0A9W4MGP5</accession>
<keyword evidence="2" id="KW-1185">Reference proteome</keyword>
<protein>
    <recommendedName>
        <fullName evidence="3">Phage tail protein</fullName>
    </recommendedName>
</protein>
<evidence type="ECO:0008006" key="3">
    <source>
        <dbReference type="Google" id="ProtNLM"/>
    </source>
</evidence>
<dbReference type="EMBL" id="CAJVAX010000020">
    <property type="protein sequence ID" value="CAG7654562.1"/>
    <property type="molecule type" value="Genomic_DNA"/>
</dbReference>
<organism evidence="1 2">
    <name type="scientific">Actinacidiphila bryophytorum</name>
    <dbReference type="NCBI Taxonomy" id="1436133"/>
    <lineage>
        <taxon>Bacteria</taxon>
        <taxon>Bacillati</taxon>
        <taxon>Actinomycetota</taxon>
        <taxon>Actinomycetes</taxon>
        <taxon>Kitasatosporales</taxon>
        <taxon>Streptomycetaceae</taxon>
        <taxon>Actinacidiphila</taxon>
    </lineage>
</organism>
<name>A0A9W4MGP5_9ACTN</name>